<dbReference type="AlphaFoldDB" id="A0A0K2TFX5"/>
<sequence length="59" mass="6172">MVLEEVIKECSSHLGGVSAFGSTFSVLAYADDTVLLADLLPQLELAVNLFGVTASKMGL</sequence>
<gene>
    <name evidence="1" type="primary">rt</name>
</gene>
<protein>
    <submittedName>
        <fullName evidence="1">Reverse transcriptase [Danio rerio]</fullName>
    </submittedName>
</protein>
<evidence type="ECO:0000313" key="1">
    <source>
        <dbReference type="EMBL" id="CDW24780.1"/>
    </source>
</evidence>
<keyword evidence="1" id="KW-0808">Transferase</keyword>
<reference evidence="1" key="1">
    <citation type="submission" date="2014-05" db="EMBL/GenBank/DDBJ databases">
        <authorList>
            <person name="Chronopoulou M."/>
        </authorList>
    </citation>
    <scope>NUCLEOTIDE SEQUENCE</scope>
    <source>
        <tissue evidence="1">Whole organism</tissue>
    </source>
</reference>
<name>A0A0K2TFX5_LEPSM</name>
<proteinExistence type="predicted"/>
<keyword evidence="1" id="KW-0548">Nucleotidyltransferase</keyword>
<organism evidence="1">
    <name type="scientific">Lepeophtheirus salmonis</name>
    <name type="common">Salmon louse</name>
    <name type="synonym">Caligus salmonis</name>
    <dbReference type="NCBI Taxonomy" id="72036"/>
    <lineage>
        <taxon>Eukaryota</taxon>
        <taxon>Metazoa</taxon>
        <taxon>Ecdysozoa</taxon>
        <taxon>Arthropoda</taxon>
        <taxon>Crustacea</taxon>
        <taxon>Multicrustacea</taxon>
        <taxon>Hexanauplia</taxon>
        <taxon>Copepoda</taxon>
        <taxon>Siphonostomatoida</taxon>
        <taxon>Caligidae</taxon>
        <taxon>Lepeophtheirus</taxon>
    </lineage>
</organism>
<accession>A0A0K2TFX5</accession>
<dbReference type="EMBL" id="HACA01007419">
    <property type="protein sequence ID" value="CDW24780.1"/>
    <property type="molecule type" value="Transcribed_RNA"/>
</dbReference>
<keyword evidence="1" id="KW-0695">RNA-directed DNA polymerase</keyword>
<dbReference type="GO" id="GO:0003964">
    <property type="term" value="F:RNA-directed DNA polymerase activity"/>
    <property type="evidence" value="ECO:0007669"/>
    <property type="project" value="UniProtKB-KW"/>
</dbReference>